<protein>
    <submittedName>
        <fullName evidence="1">Uncharacterized protein</fullName>
    </submittedName>
</protein>
<name>A0ABT7QGM5_9GAMM</name>
<reference evidence="1" key="1">
    <citation type="submission" date="2024-05" db="EMBL/GenBank/DDBJ databases">
        <title>WGS of Aeromonas isolates.</title>
        <authorList>
            <person name="Lee H."/>
        </authorList>
    </citation>
    <scope>NUCLEOTIDE SEQUENCE</scope>
    <source>
        <strain evidence="1">LP308</strain>
    </source>
</reference>
<proteinExistence type="predicted"/>
<comment type="caution">
    <text evidence="1">The sequence shown here is derived from an EMBL/GenBank/DDBJ whole genome shotgun (WGS) entry which is preliminary data.</text>
</comment>
<sequence>MGREAQAIPLYRQAIALWG</sequence>
<dbReference type="RefSeq" id="WP_244464649.1">
    <property type="nucleotide sequence ID" value="NZ_CDBL01000080.1"/>
</dbReference>
<dbReference type="Proteomes" id="UP001168109">
    <property type="component" value="Unassembled WGS sequence"/>
</dbReference>
<organism evidence="1 2">
    <name type="scientific">Aeromonas piscicola</name>
    <dbReference type="NCBI Taxonomy" id="600645"/>
    <lineage>
        <taxon>Bacteria</taxon>
        <taxon>Pseudomonadati</taxon>
        <taxon>Pseudomonadota</taxon>
        <taxon>Gammaproteobacteria</taxon>
        <taxon>Aeromonadales</taxon>
        <taxon>Aeromonadaceae</taxon>
        <taxon>Aeromonas</taxon>
    </lineage>
</organism>
<gene>
    <name evidence="1" type="ORF">OB962_19295</name>
</gene>
<accession>A0ABT7QGM5</accession>
<evidence type="ECO:0000313" key="1">
    <source>
        <dbReference type="EMBL" id="MDM5133119.1"/>
    </source>
</evidence>
<keyword evidence="2" id="KW-1185">Reference proteome</keyword>
<dbReference type="EMBL" id="JAOPLU010000009">
    <property type="protein sequence ID" value="MDM5133119.1"/>
    <property type="molecule type" value="Genomic_DNA"/>
</dbReference>
<evidence type="ECO:0000313" key="2">
    <source>
        <dbReference type="Proteomes" id="UP001168109"/>
    </source>
</evidence>